<proteinExistence type="predicted"/>
<evidence type="ECO:0000259" key="2">
    <source>
        <dbReference type="SMART" id="SM00849"/>
    </source>
</evidence>
<protein>
    <recommendedName>
        <fullName evidence="2">Metallo-beta-lactamase domain-containing protein</fullName>
    </recommendedName>
</protein>
<dbReference type="Proteomes" id="UP000016568">
    <property type="component" value="Unassembled WGS sequence"/>
</dbReference>
<dbReference type="eggNOG" id="COG1234">
    <property type="taxonomic scope" value="Bacteria"/>
</dbReference>
<dbReference type="Pfam" id="PF12706">
    <property type="entry name" value="Lactamase_B_2"/>
    <property type="match status" value="1"/>
</dbReference>
<dbReference type="InterPro" id="IPR001279">
    <property type="entry name" value="Metallo-B-lactamas"/>
</dbReference>
<dbReference type="SMART" id="SM00849">
    <property type="entry name" value="Lactamase_B"/>
    <property type="match status" value="1"/>
</dbReference>
<dbReference type="InterPro" id="IPR044094">
    <property type="entry name" value="AtsA-like_MBL-fold"/>
</dbReference>
<keyword evidence="1" id="KW-0378">Hydrolase</keyword>
<dbReference type="GO" id="GO:0042781">
    <property type="term" value="F:3'-tRNA processing endoribonuclease activity"/>
    <property type="evidence" value="ECO:0007669"/>
    <property type="project" value="TreeGrafter"/>
</dbReference>
<evidence type="ECO:0000256" key="1">
    <source>
        <dbReference type="ARBA" id="ARBA00022801"/>
    </source>
</evidence>
<reference evidence="3 4" key="1">
    <citation type="submission" date="2013-09" db="EMBL/GenBank/DDBJ databases">
        <title>Whole genome shotgun sequence of Novosphingobium tardaugens NBRC 16725.</title>
        <authorList>
            <person name="Isaki S."/>
            <person name="Hosoyama A."/>
            <person name="Tsuchikane K."/>
            <person name="Katsumata H."/>
            <person name="Ando Y."/>
            <person name="Yamazaki S."/>
            <person name="Fujita N."/>
        </authorList>
    </citation>
    <scope>NUCLEOTIDE SEQUENCE [LARGE SCALE GENOMIC DNA]</scope>
    <source>
        <strain evidence="3 4">NBRC 16725</strain>
    </source>
</reference>
<comment type="caution">
    <text evidence="3">The sequence shown here is derived from an EMBL/GenBank/DDBJ whole genome shotgun (WGS) entry which is preliminary data.</text>
</comment>
<dbReference type="CDD" id="cd07719">
    <property type="entry name" value="arylsulfatase_AtsA-like_MBL-fold"/>
    <property type="match status" value="1"/>
</dbReference>
<feature type="domain" description="Metallo-beta-lactamase" evidence="2">
    <location>
        <begin position="52"/>
        <end position="268"/>
    </location>
</feature>
<evidence type="ECO:0000313" key="3">
    <source>
        <dbReference type="EMBL" id="GAD50668.1"/>
    </source>
</evidence>
<dbReference type="InterPro" id="IPR036866">
    <property type="entry name" value="RibonucZ/Hydroxyglut_hydro"/>
</dbReference>
<dbReference type="SUPFAM" id="SSF56281">
    <property type="entry name" value="Metallo-hydrolase/oxidoreductase"/>
    <property type="match status" value="1"/>
</dbReference>
<dbReference type="Gene3D" id="3.60.15.10">
    <property type="entry name" value="Ribonuclease Z/Hydroxyacylglutathione hydrolase-like"/>
    <property type="match status" value="1"/>
</dbReference>
<dbReference type="AlphaFoldDB" id="U3A7D5"/>
<sequence>MALLAAGAALVPQTPLVAQDAPTAARKSEDGVSERLVLLGTGGGPIVRETRSQPANLLQVGGKTYIIDLGDGTPRQLVRAGVKLNRVDAVFLTHLHFDHTAGTMGFIALDWQDRRKEPVRFYGPPGTQQLVDRTLQALASGEAIFRPQLPDLPAMRTVFSGEDWDVTTPRTVYRDDMVQVLAVENSHYGTMHMTPTDHGMDRSYSYRFNTPTRSNVFTGDTGPSSAVEKLARDADVLVSEIIDIDALIASLRKRQTATGIDQQPLIDHMIDEHLTPENVGRMAANARVRKVVLTHFATPPGTETFDRTAILAAIRKHYAGPVEFGEDLAAY</sequence>
<evidence type="ECO:0000313" key="4">
    <source>
        <dbReference type="Proteomes" id="UP000016568"/>
    </source>
</evidence>
<dbReference type="PANTHER" id="PTHR46018">
    <property type="entry name" value="ZINC PHOSPHODIESTERASE ELAC PROTEIN 1"/>
    <property type="match status" value="1"/>
</dbReference>
<organism evidence="3 4">
    <name type="scientific">Caenibius tardaugens NBRC 16725</name>
    <dbReference type="NCBI Taxonomy" id="1219035"/>
    <lineage>
        <taxon>Bacteria</taxon>
        <taxon>Pseudomonadati</taxon>
        <taxon>Pseudomonadota</taxon>
        <taxon>Alphaproteobacteria</taxon>
        <taxon>Sphingomonadales</taxon>
        <taxon>Erythrobacteraceae</taxon>
        <taxon>Caenibius</taxon>
    </lineage>
</organism>
<dbReference type="PANTHER" id="PTHR46018:SF2">
    <property type="entry name" value="ZINC PHOSPHODIESTERASE ELAC PROTEIN 1"/>
    <property type="match status" value="1"/>
</dbReference>
<keyword evidence="4" id="KW-1185">Reference proteome</keyword>
<accession>U3A7D5</accession>
<name>U3A7D5_9SPHN</name>
<gene>
    <name evidence="3" type="ORF">NT2_10_01130</name>
</gene>
<dbReference type="EMBL" id="BASZ01000010">
    <property type="protein sequence ID" value="GAD50668.1"/>
    <property type="molecule type" value="Genomic_DNA"/>
</dbReference>